<dbReference type="InterPro" id="IPR003660">
    <property type="entry name" value="HAMP_dom"/>
</dbReference>
<dbReference type="SMART" id="SM00304">
    <property type="entry name" value="HAMP"/>
    <property type="match status" value="1"/>
</dbReference>
<evidence type="ECO:0000256" key="3">
    <source>
        <dbReference type="ARBA" id="ARBA00022481"/>
    </source>
</evidence>
<dbReference type="Proteomes" id="UP000002482">
    <property type="component" value="Chromosome"/>
</dbReference>
<evidence type="ECO:0000256" key="11">
    <source>
        <dbReference type="PROSITE-ProRule" id="PRU00284"/>
    </source>
</evidence>
<keyword evidence="3" id="KW-0488">Methylation</keyword>
<accession>F0QCJ1</accession>
<dbReference type="AlphaFoldDB" id="F0QCJ1"/>
<reference evidence="16" key="1">
    <citation type="submission" date="2011-02" db="EMBL/GenBank/DDBJ databases">
        <title>Complete sequence of Acidovorax avenae subsp. avenae ATCC 19860.</title>
        <authorList>
            <consortium name="US DOE Joint Genome Institute"/>
            <person name="Lucas S."/>
            <person name="Copeland A."/>
            <person name="Lapidus A."/>
            <person name="Cheng J.-F."/>
            <person name="Goodwin L."/>
            <person name="Pitluck S."/>
            <person name="Chertkov O."/>
            <person name="Held B."/>
            <person name="Detter J.C."/>
            <person name="Han C."/>
            <person name="Tapia R."/>
            <person name="Land M."/>
            <person name="Hauser L."/>
            <person name="Kyrpides N."/>
            <person name="Ivanova N."/>
            <person name="Ovchinnikova G."/>
            <person name="Pagani I."/>
            <person name="Gordon S."/>
            <person name="Woyke T."/>
        </authorList>
    </citation>
    <scope>NUCLEOTIDE SEQUENCE</scope>
    <source>
        <strain evidence="16">ATCC 19860</strain>
    </source>
</reference>
<dbReference type="CDD" id="cd06225">
    <property type="entry name" value="HAMP"/>
    <property type="match status" value="1"/>
</dbReference>
<dbReference type="GO" id="GO:0007165">
    <property type="term" value="P:signal transduction"/>
    <property type="evidence" value="ECO:0007669"/>
    <property type="project" value="UniProtKB-KW"/>
</dbReference>
<dbReference type="PROSITE" id="PS50885">
    <property type="entry name" value="HAMP"/>
    <property type="match status" value="1"/>
</dbReference>
<feature type="domain" description="Methyl-accepting transducer" evidence="14">
    <location>
        <begin position="268"/>
        <end position="497"/>
    </location>
</feature>
<proteinExistence type="inferred from homology"/>
<dbReference type="Pfam" id="PF02203">
    <property type="entry name" value="TarH"/>
    <property type="match status" value="1"/>
</dbReference>
<evidence type="ECO:0000259" key="14">
    <source>
        <dbReference type="PROSITE" id="PS50111"/>
    </source>
</evidence>
<dbReference type="PANTHER" id="PTHR43531">
    <property type="entry name" value="PROTEIN ICFG"/>
    <property type="match status" value="1"/>
</dbReference>
<evidence type="ECO:0000256" key="4">
    <source>
        <dbReference type="ARBA" id="ARBA00022500"/>
    </source>
</evidence>
<evidence type="ECO:0000256" key="9">
    <source>
        <dbReference type="ARBA" id="ARBA00023224"/>
    </source>
</evidence>
<evidence type="ECO:0000313" key="16">
    <source>
        <dbReference type="EMBL" id="ADX47474.1"/>
    </source>
</evidence>
<dbReference type="PRINTS" id="PR00260">
    <property type="entry name" value="CHEMTRNSDUCR"/>
</dbReference>
<dbReference type="Pfam" id="PF00672">
    <property type="entry name" value="HAMP"/>
    <property type="match status" value="1"/>
</dbReference>
<dbReference type="InterPro" id="IPR004090">
    <property type="entry name" value="Chemotax_Me-accpt_rcpt"/>
</dbReference>
<sequence>MRNFKISTRLLWLLGGLSALLVAVGAVGLLGIARSNHALESMYRERLTAQIAIADLRYLTARNRQLVSGALLSPSPEKVEQALREARENVVLSDQLWSRIQALPLEPELREAVQRTGEQRRKIMQEGLGPALSALKDADIAAVRVLAVRKFDALYDPLDKSIASAVDLSRQFAEQDYALAVARFGTLRAVLGAAIAAGVLLAALFGLALVRGIARSLRRAALVADAVARGDLTQPIDVRGLDEVATVMQSLASMQASLCVVVDSVRQTSDRVLTASAEIAQGNQDLSDRTEQQAAALQQTAAATGQLSGTVSQNADHAVQAHRLAQAASEVAVRGGAVMADVVQTMQGIQHSSQKIADIIGVIDSIAFQTNILALNAAVEAARAGDQGRGFAVVASEVRSLAGRSAEAAREIKGLIGDSVGRVHSGTALVDAAGTTMGEIVGAIRSVTGIVGDITAASGEQSTGVAQISSAVGSIDQTTQQNAALVEEMAAAASHMRHQAQSLVDAVAVFRLPRDPGPMDSQPPRTPMRALAQG</sequence>
<dbReference type="Pfam" id="PF00015">
    <property type="entry name" value="MCPsignal"/>
    <property type="match status" value="1"/>
</dbReference>
<keyword evidence="6 13" id="KW-0812">Transmembrane</keyword>
<dbReference type="RefSeq" id="WP_013595958.1">
    <property type="nucleotide sequence ID" value="NC_015138.1"/>
</dbReference>
<evidence type="ECO:0000256" key="5">
    <source>
        <dbReference type="ARBA" id="ARBA00022519"/>
    </source>
</evidence>
<keyword evidence="5" id="KW-0997">Cell inner membrane</keyword>
<evidence type="ECO:0000256" key="12">
    <source>
        <dbReference type="SAM" id="MobiDB-lite"/>
    </source>
</evidence>
<evidence type="ECO:0000256" key="13">
    <source>
        <dbReference type="SAM" id="Phobius"/>
    </source>
</evidence>
<evidence type="ECO:0000256" key="6">
    <source>
        <dbReference type="ARBA" id="ARBA00022692"/>
    </source>
</evidence>
<organism evidence="16 17">
    <name type="scientific">Paracidovorax avenae (strain ATCC 19860 / DSM 7227 / CCUG 15838 / JCM 20985 / LMG 2117 / NCPPB 1011)</name>
    <name type="common">Acidovorax avenae</name>
    <dbReference type="NCBI Taxonomy" id="643561"/>
    <lineage>
        <taxon>Bacteria</taxon>
        <taxon>Pseudomonadati</taxon>
        <taxon>Pseudomonadota</taxon>
        <taxon>Betaproteobacteria</taxon>
        <taxon>Burkholderiales</taxon>
        <taxon>Comamonadaceae</taxon>
        <taxon>Paracidovorax</taxon>
    </lineage>
</organism>
<dbReference type="KEGG" id="aaa:Acav_3575"/>
<name>F0QCJ1_PARA1</name>
<comment type="subcellular location">
    <subcellularLocation>
        <location evidence="1">Cell inner membrane</location>
        <topology evidence="1">Multi-pass membrane protein</topology>
    </subcellularLocation>
</comment>
<dbReference type="PROSITE" id="PS50111">
    <property type="entry name" value="CHEMOTAXIS_TRANSDUC_2"/>
    <property type="match status" value="1"/>
</dbReference>
<dbReference type="PANTHER" id="PTHR43531:SF14">
    <property type="entry name" value="METHYL-ACCEPTING CHEMOTAXIS PROTEIN I-RELATED"/>
    <property type="match status" value="1"/>
</dbReference>
<protein>
    <submittedName>
        <fullName evidence="16">Methyl-accepting chemotaxis sensory transducer</fullName>
    </submittedName>
</protein>
<dbReference type="OrthoDB" id="8791258at2"/>
<evidence type="ECO:0000256" key="7">
    <source>
        <dbReference type="ARBA" id="ARBA00022989"/>
    </source>
</evidence>
<evidence type="ECO:0000256" key="1">
    <source>
        <dbReference type="ARBA" id="ARBA00004429"/>
    </source>
</evidence>
<dbReference type="EMBL" id="CP002521">
    <property type="protein sequence ID" value="ADX47474.1"/>
    <property type="molecule type" value="Genomic_DNA"/>
</dbReference>
<feature type="region of interest" description="Disordered" evidence="12">
    <location>
        <begin position="514"/>
        <end position="534"/>
    </location>
</feature>
<dbReference type="FunFam" id="1.10.287.950:FF:000001">
    <property type="entry name" value="Methyl-accepting chemotaxis sensory transducer"/>
    <property type="match status" value="1"/>
</dbReference>
<keyword evidence="17" id="KW-1185">Reference proteome</keyword>
<dbReference type="GO" id="GO:0006935">
    <property type="term" value="P:chemotaxis"/>
    <property type="evidence" value="ECO:0007669"/>
    <property type="project" value="UniProtKB-KW"/>
</dbReference>
<dbReference type="GO" id="GO:0005886">
    <property type="term" value="C:plasma membrane"/>
    <property type="evidence" value="ECO:0007669"/>
    <property type="project" value="UniProtKB-SubCell"/>
</dbReference>
<keyword evidence="7 13" id="KW-1133">Transmembrane helix</keyword>
<dbReference type="CDD" id="cd11386">
    <property type="entry name" value="MCP_signal"/>
    <property type="match status" value="1"/>
</dbReference>
<evidence type="ECO:0000256" key="2">
    <source>
        <dbReference type="ARBA" id="ARBA00022475"/>
    </source>
</evidence>
<evidence type="ECO:0000256" key="8">
    <source>
        <dbReference type="ARBA" id="ARBA00023136"/>
    </source>
</evidence>
<feature type="transmembrane region" description="Helical" evidence="13">
    <location>
        <begin position="189"/>
        <end position="210"/>
    </location>
</feature>
<keyword evidence="4" id="KW-0145">Chemotaxis</keyword>
<keyword evidence="9 11" id="KW-0807">Transducer</keyword>
<feature type="domain" description="HAMP" evidence="15">
    <location>
        <begin position="211"/>
        <end position="263"/>
    </location>
</feature>
<evidence type="ECO:0000259" key="15">
    <source>
        <dbReference type="PROSITE" id="PS50885"/>
    </source>
</evidence>
<keyword evidence="8 13" id="KW-0472">Membrane</keyword>
<dbReference type="GO" id="GO:0004888">
    <property type="term" value="F:transmembrane signaling receptor activity"/>
    <property type="evidence" value="ECO:0007669"/>
    <property type="project" value="InterPro"/>
</dbReference>
<dbReference type="InterPro" id="IPR003122">
    <property type="entry name" value="Tar_rcpt_lig-bd"/>
</dbReference>
<dbReference type="SUPFAM" id="SSF58104">
    <property type="entry name" value="Methyl-accepting chemotaxis protein (MCP) signaling domain"/>
    <property type="match status" value="1"/>
</dbReference>
<comment type="similarity">
    <text evidence="10">Belongs to the methyl-accepting chemotaxis (MCP) protein family.</text>
</comment>
<keyword evidence="2" id="KW-1003">Cell membrane</keyword>
<evidence type="ECO:0000256" key="10">
    <source>
        <dbReference type="ARBA" id="ARBA00029447"/>
    </source>
</evidence>
<dbReference type="GeneID" id="80368010"/>
<dbReference type="HOGENOM" id="CLU_000445_107_16_4"/>
<dbReference type="SMART" id="SM00283">
    <property type="entry name" value="MA"/>
    <property type="match status" value="1"/>
</dbReference>
<dbReference type="InterPro" id="IPR051310">
    <property type="entry name" value="MCP_chemotaxis"/>
</dbReference>
<dbReference type="InterPro" id="IPR004089">
    <property type="entry name" value="MCPsignal_dom"/>
</dbReference>
<dbReference type="Gene3D" id="1.10.287.950">
    <property type="entry name" value="Methyl-accepting chemotaxis protein"/>
    <property type="match status" value="1"/>
</dbReference>
<evidence type="ECO:0000313" key="17">
    <source>
        <dbReference type="Proteomes" id="UP000002482"/>
    </source>
</evidence>
<gene>
    <name evidence="16" type="ordered locus">Acav_3575</name>
</gene>